<sequence>MGMYMGIDCLPAGWRSCLAQDETPLEWKHFQDVETLQTYLRQACSRYPEVRIAVATPCEGRFVSLHQQCGVPVKVGKPCEDVLSILLPQQSYLLPSIQYLPTIAAHRRVMRPGLGSSTTLCRIVYLLYQMRKQDAPWLELTFYYLELLDNAYRLAVLQHGQLVDGTGEWRVLLGADDGEVDSQRRNGVEKQALLEQLTRELAAMLTIHHIEDIVVLDYASQPASSQKEMVIDHFADRYRFFHYPPVASELRGFEAAQGAALCAYGLSRPGLAAEVVRRLFATTTNAEHLNDHCQQ</sequence>
<dbReference type="EMBL" id="BSRI01000002">
    <property type="protein sequence ID" value="GLV56217.1"/>
    <property type="molecule type" value="Genomic_DNA"/>
</dbReference>
<evidence type="ECO:0000313" key="2">
    <source>
        <dbReference type="Proteomes" id="UP001344906"/>
    </source>
</evidence>
<accession>A0ABQ6FSE1</accession>
<gene>
    <name evidence="1" type="ORF">KDH_30590</name>
</gene>
<reference evidence="1 2" key="1">
    <citation type="submission" date="2023-02" db="EMBL/GenBank/DDBJ databases">
        <title>Dictyobacter halimunensis sp. nov., a new member of the class Ktedonobacteria from forest soil in a geothermal area.</title>
        <authorList>
            <person name="Rachmania M.K."/>
            <person name="Ningsih F."/>
            <person name="Sakai Y."/>
            <person name="Yabe S."/>
            <person name="Yokota A."/>
            <person name="Sjamsuridzal W."/>
        </authorList>
    </citation>
    <scope>NUCLEOTIDE SEQUENCE [LARGE SCALE GENOMIC DNA]</scope>
    <source>
        <strain evidence="1 2">S3.2.2.5</strain>
    </source>
</reference>
<dbReference type="Proteomes" id="UP001344906">
    <property type="component" value="Unassembled WGS sequence"/>
</dbReference>
<proteinExistence type="predicted"/>
<name>A0ABQ6FSE1_9CHLR</name>
<comment type="caution">
    <text evidence="1">The sequence shown here is derived from an EMBL/GenBank/DDBJ whole genome shotgun (WGS) entry which is preliminary data.</text>
</comment>
<organism evidence="1 2">
    <name type="scientific">Dictyobacter halimunensis</name>
    <dbReference type="NCBI Taxonomy" id="3026934"/>
    <lineage>
        <taxon>Bacteria</taxon>
        <taxon>Bacillati</taxon>
        <taxon>Chloroflexota</taxon>
        <taxon>Ktedonobacteria</taxon>
        <taxon>Ktedonobacterales</taxon>
        <taxon>Dictyobacteraceae</taxon>
        <taxon>Dictyobacter</taxon>
    </lineage>
</organism>
<evidence type="ECO:0000313" key="1">
    <source>
        <dbReference type="EMBL" id="GLV56217.1"/>
    </source>
</evidence>
<protein>
    <submittedName>
        <fullName evidence="1">Uncharacterized protein</fullName>
    </submittedName>
</protein>
<keyword evidence="2" id="KW-1185">Reference proteome</keyword>